<evidence type="ECO:0000256" key="4">
    <source>
        <dbReference type="ARBA" id="ARBA00023002"/>
    </source>
</evidence>
<keyword evidence="4 7" id="KW-0560">Oxidoreductase</keyword>
<evidence type="ECO:0000256" key="5">
    <source>
        <dbReference type="ARBA" id="ARBA00023284"/>
    </source>
</evidence>
<dbReference type="InterPro" id="IPR036249">
    <property type="entry name" value="Thioredoxin-like_sf"/>
</dbReference>
<comment type="similarity">
    <text evidence="1 7">Belongs to the peroxiredoxin family. Prx5 subfamily.</text>
</comment>
<keyword evidence="10" id="KW-1185">Reference proteome</keyword>
<dbReference type="InterPro" id="IPR013740">
    <property type="entry name" value="Redoxin"/>
</dbReference>
<name>A0A2P5A1M8_9HYPO</name>
<dbReference type="GO" id="GO:0042744">
    <property type="term" value="P:hydrogen peroxide catabolic process"/>
    <property type="evidence" value="ECO:0007669"/>
    <property type="project" value="TreeGrafter"/>
</dbReference>
<keyword evidence="5 7" id="KW-0676">Redox-active center</keyword>
<dbReference type="STRING" id="398673.A0A2P5A1M8"/>
<reference evidence="9 10" key="1">
    <citation type="journal article" date="2016" name="Genome Announc.">
        <title>Draft Whole-Genome Sequence of Trichoderma gamsii T6085, a Promising Biocontrol Agent of Fusarium Head Blight on Wheat.</title>
        <authorList>
            <person name="Baroncelli R."/>
            <person name="Zapparata A."/>
            <person name="Piaggeschi G."/>
            <person name="Sarrocco S."/>
            <person name="Vannacci G."/>
        </authorList>
    </citation>
    <scope>NUCLEOTIDE SEQUENCE [LARGE SCALE GENOMIC DNA]</scope>
    <source>
        <strain evidence="9 10">T6085</strain>
    </source>
</reference>
<evidence type="ECO:0000256" key="2">
    <source>
        <dbReference type="ARBA" id="ARBA00022559"/>
    </source>
</evidence>
<evidence type="ECO:0000313" key="9">
    <source>
        <dbReference type="EMBL" id="PON30433.1"/>
    </source>
</evidence>
<sequence>MHMETTYSYENIILQWPALNGGQEFTARAGPAGYEGSRLTVIKLAARVVDATRHCLKLTHLALSPSAILPRHHHFSCQAVLHSETQTPLTMAFRLPLRRIALARPAVARGFHSTPRAFVKAGDALPSFELFENSAASKVNLAEEFQKGNGYIVGVPGAFTGTCSTKHIPSYINHPNLKSSGQVFVVAVNDPFVMKAWQDQLDPAGETGIRFVADPTAEFTKALELDFDDAAPVLGGTRSKRYALKIEDGKVTATYIEPDSTGTAVSMAEQVLN</sequence>
<gene>
    <name evidence="9" type="ORF">TGAM01_v200873</name>
</gene>
<dbReference type="GO" id="GO:0034599">
    <property type="term" value="P:cellular response to oxidative stress"/>
    <property type="evidence" value="ECO:0007669"/>
    <property type="project" value="InterPro"/>
</dbReference>
<keyword evidence="3 7" id="KW-0049">Antioxidant</keyword>
<dbReference type="InterPro" id="IPR037944">
    <property type="entry name" value="PRX5-like"/>
</dbReference>
<dbReference type="PANTHER" id="PTHR10430:SF39">
    <property type="entry name" value="PEROXISOMAL MEMBRANE ASSOCIATED PROTEIN 20"/>
    <property type="match status" value="1"/>
</dbReference>
<evidence type="ECO:0000256" key="6">
    <source>
        <dbReference type="PIRSR" id="PIRSR637944-1"/>
    </source>
</evidence>
<comment type="caution">
    <text evidence="9">The sequence shown here is derived from an EMBL/GenBank/DDBJ whole genome shotgun (WGS) entry which is preliminary data.</text>
</comment>
<dbReference type="Gene3D" id="3.40.30.10">
    <property type="entry name" value="Glutaredoxin"/>
    <property type="match status" value="1"/>
</dbReference>
<evidence type="ECO:0000256" key="3">
    <source>
        <dbReference type="ARBA" id="ARBA00022862"/>
    </source>
</evidence>
<dbReference type="GO" id="GO:0005739">
    <property type="term" value="C:mitochondrion"/>
    <property type="evidence" value="ECO:0007669"/>
    <property type="project" value="TreeGrafter"/>
</dbReference>
<dbReference type="GeneID" id="29988967"/>
<evidence type="ECO:0000256" key="1">
    <source>
        <dbReference type="ARBA" id="ARBA00010505"/>
    </source>
</evidence>
<dbReference type="GO" id="GO:0005829">
    <property type="term" value="C:cytosol"/>
    <property type="evidence" value="ECO:0007669"/>
    <property type="project" value="TreeGrafter"/>
</dbReference>
<dbReference type="SUPFAM" id="SSF52833">
    <property type="entry name" value="Thioredoxin-like"/>
    <property type="match status" value="1"/>
</dbReference>
<dbReference type="Pfam" id="PF08534">
    <property type="entry name" value="Redoxin"/>
    <property type="match status" value="1"/>
</dbReference>
<feature type="domain" description="Thioredoxin" evidence="8">
    <location>
        <begin position="119"/>
        <end position="273"/>
    </location>
</feature>
<dbReference type="PANTHER" id="PTHR10430">
    <property type="entry name" value="PEROXIREDOXIN"/>
    <property type="match status" value="1"/>
</dbReference>
<accession>A0A2P5A1M8</accession>
<dbReference type="InterPro" id="IPR013766">
    <property type="entry name" value="Thioredoxin_domain"/>
</dbReference>
<evidence type="ECO:0000313" key="10">
    <source>
        <dbReference type="Proteomes" id="UP000054821"/>
    </source>
</evidence>
<dbReference type="Proteomes" id="UP000054821">
    <property type="component" value="Unassembled WGS sequence"/>
</dbReference>
<protein>
    <recommendedName>
        <fullName evidence="8">Thioredoxin domain-containing protein</fullName>
    </recommendedName>
</protein>
<dbReference type="GO" id="GO:0008379">
    <property type="term" value="F:thioredoxin peroxidase activity"/>
    <property type="evidence" value="ECO:0007669"/>
    <property type="project" value="InterPro"/>
</dbReference>
<dbReference type="RefSeq" id="XP_018657874.2">
    <property type="nucleotide sequence ID" value="XM_018808884.2"/>
</dbReference>
<dbReference type="AlphaFoldDB" id="A0A2P5A1M8"/>
<proteinExistence type="inferred from homology"/>
<keyword evidence="2 7" id="KW-0575">Peroxidase</keyword>
<feature type="active site" description="Cysteine sulfenic acid (-SOH) intermediate" evidence="6">
    <location>
        <position position="163"/>
    </location>
</feature>
<evidence type="ECO:0000256" key="7">
    <source>
        <dbReference type="RuleBase" id="RU366011"/>
    </source>
</evidence>
<dbReference type="FunFam" id="3.40.30.10:FF:000159">
    <property type="entry name" value="Peroxiredoxin"/>
    <property type="match status" value="1"/>
</dbReference>
<organism evidence="9 10">
    <name type="scientific">Trichoderma gamsii</name>
    <dbReference type="NCBI Taxonomy" id="398673"/>
    <lineage>
        <taxon>Eukaryota</taxon>
        <taxon>Fungi</taxon>
        <taxon>Dikarya</taxon>
        <taxon>Ascomycota</taxon>
        <taxon>Pezizomycotina</taxon>
        <taxon>Sordariomycetes</taxon>
        <taxon>Hypocreomycetidae</taxon>
        <taxon>Hypocreales</taxon>
        <taxon>Hypocreaceae</taxon>
        <taxon>Trichoderma</taxon>
    </lineage>
</organism>
<dbReference type="PROSITE" id="PS51352">
    <property type="entry name" value="THIOREDOXIN_2"/>
    <property type="match status" value="1"/>
</dbReference>
<evidence type="ECO:0000259" key="8">
    <source>
        <dbReference type="PROSITE" id="PS51352"/>
    </source>
</evidence>
<comment type="function">
    <text evidence="7">Thiol-specific peroxidase that catalyzes the reduction of hydrogen peroxide and organic hydroperoxides to water and alcohols, respectively. Plays a role in cell protection against oxidative stress by detoxifying peroxides.</text>
</comment>
<dbReference type="GO" id="GO:0045454">
    <property type="term" value="P:cell redox homeostasis"/>
    <property type="evidence" value="ECO:0007669"/>
    <property type="project" value="TreeGrafter"/>
</dbReference>
<dbReference type="CDD" id="cd03013">
    <property type="entry name" value="PRX5_like"/>
    <property type="match status" value="1"/>
</dbReference>
<dbReference type="EMBL" id="JPDN02000002">
    <property type="protein sequence ID" value="PON30433.1"/>
    <property type="molecule type" value="Genomic_DNA"/>
</dbReference>
<dbReference type="GO" id="GO:0005777">
    <property type="term" value="C:peroxisome"/>
    <property type="evidence" value="ECO:0007669"/>
    <property type="project" value="TreeGrafter"/>
</dbReference>